<sequence length="23" mass="2435">MVGLACHVGTQGLCFPQQLPSFT</sequence>
<accession>A0A0A8YLU4</accession>
<protein>
    <submittedName>
        <fullName evidence="1">Uncharacterized protein</fullName>
    </submittedName>
</protein>
<reference evidence="1" key="1">
    <citation type="submission" date="2014-09" db="EMBL/GenBank/DDBJ databases">
        <authorList>
            <person name="Magalhaes I.L.F."/>
            <person name="Oliveira U."/>
            <person name="Santos F.R."/>
            <person name="Vidigal T.H.D.A."/>
            <person name="Brescovit A.D."/>
            <person name="Santos A.J."/>
        </authorList>
    </citation>
    <scope>NUCLEOTIDE SEQUENCE</scope>
    <source>
        <tissue evidence="1">Shoot tissue taken approximately 20 cm above the soil surface</tissue>
    </source>
</reference>
<dbReference type="AlphaFoldDB" id="A0A0A8YLU4"/>
<evidence type="ECO:0000313" key="1">
    <source>
        <dbReference type="EMBL" id="JAD23577.1"/>
    </source>
</evidence>
<dbReference type="EMBL" id="GBRH01274318">
    <property type="protein sequence ID" value="JAD23577.1"/>
    <property type="molecule type" value="Transcribed_RNA"/>
</dbReference>
<proteinExistence type="predicted"/>
<organism evidence="1">
    <name type="scientific">Arundo donax</name>
    <name type="common">Giant reed</name>
    <name type="synonym">Donax arundinaceus</name>
    <dbReference type="NCBI Taxonomy" id="35708"/>
    <lineage>
        <taxon>Eukaryota</taxon>
        <taxon>Viridiplantae</taxon>
        <taxon>Streptophyta</taxon>
        <taxon>Embryophyta</taxon>
        <taxon>Tracheophyta</taxon>
        <taxon>Spermatophyta</taxon>
        <taxon>Magnoliopsida</taxon>
        <taxon>Liliopsida</taxon>
        <taxon>Poales</taxon>
        <taxon>Poaceae</taxon>
        <taxon>PACMAD clade</taxon>
        <taxon>Arundinoideae</taxon>
        <taxon>Arundineae</taxon>
        <taxon>Arundo</taxon>
    </lineage>
</organism>
<reference evidence="1" key="2">
    <citation type="journal article" date="2015" name="Data Brief">
        <title>Shoot transcriptome of the giant reed, Arundo donax.</title>
        <authorList>
            <person name="Barrero R.A."/>
            <person name="Guerrero F.D."/>
            <person name="Moolhuijzen P."/>
            <person name="Goolsby J.A."/>
            <person name="Tidwell J."/>
            <person name="Bellgard S.E."/>
            <person name="Bellgard M.I."/>
        </authorList>
    </citation>
    <scope>NUCLEOTIDE SEQUENCE</scope>
    <source>
        <tissue evidence="1">Shoot tissue taken approximately 20 cm above the soil surface</tissue>
    </source>
</reference>
<name>A0A0A8YLU4_ARUDO</name>